<evidence type="ECO:0000313" key="1">
    <source>
        <dbReference type="EMBL" id="VVW52697.1"/>
    </source>
</evidence>
<dbReference type="AlphaFoldDB" id="A0A5K1ENG7"/>
<reference evidence="1" key="1">
    <citation type="submission" date="2019-09" db="EMBL/GenBank/DDBJ databases">
        <authorList>
            <person name="Zhang L."/>
        </authorList>
    </citation>
    <scope>NUCLEOTIDE SEQUENCE</scope>
</reference>
<organism evidence="1">
    <name type="scientific">Nymphaea colorata</name>
    <name type="common">pocket water lily</name>
    <dbReference type="NCBI Taxonomy" id="210225"/>
    <lineage>
        <taxon>Eukaryota</taxon>
        <taxon>Viridiplantae</taxon>
        <taxon>Streptophyta</taxon>
        <taxon>Embryophyta</taxon>
        <taxon>Tracheophyta</taxon>
        <taxon>Spermatophyta</taxon>
        <taxon>Magnoliopsida</taxon>
        <taxon>Nymphaeales</taxon>
        <taxon>Nymphaeaceae</taxon>
        <taxon>Nymphaea</taxon>
    </lineage>
</organism>
<gene>
    <name evidence="1" type="ORF">NYM_LOCUS22530</name>
</gene>
<protein>
    <submittedName>
        <fullName evidence="1">Uncharacterized protein</fullName>
    </submittedName>
</protein>
<dbReference type="EMBL" id="LR721784">
    <property type="protein sequence ID" value="VVW52697.1"/>
    <property type="molecule type" value="Genomic_DNA"/>
</dbReference>
<name>A0A5K1ENG7_9MAGN</name>
<proteinExistence type="predicted"/>
<accession>A0A5K1ENG7</accession>
<sequence>MSTEFAQACRQLPKGFDEESILVTNSPPAYT</sequence>